<keyword evidence="6" id="KW-1185">Reference proteome</keyword>
<dbReference type="Gene3D" id="1.20.58.60">
    <property type="match status" value="1"/>
</dbReference>
<dbReference type="InterPro" id="IPR011992">
    <property type="entry name" value="EF-hand-dom_pair"/>
</dbReference>
<dbReference type="PANTHER" id="PTHR11915">
    <property type="entry name" value="SPECTRIN/FILAMIN RELATED CYTOSKELETAL PROTEIN"/>
    <property type="match status" value="1"/>
</dbReference>
<dbReference type="Proteomes" id="UP001381693">
    <property type="component" value="Unassembled WGS sequence"/>
</dbReference>
<keyword evidence="1" id="KW-0677">Repeat</keyword>
<dbReference type="Pfam" id="PF08726">
    <property type="entry name" value="EFhand_Ca_insen"/>
    <property type="match status" value="1"/>
</dbReference>
<name>A0AAN8WF87_HALRR</name>
<gene>
    <name evidence="5" type="primary">SPTAN1_1</name>
    <name evidence="5" type="ORF">SK128_013236</name>
</gene>
<evidence type="ECO:0000313" key="6">
    <source>
        <dbReference type="Proteomes" id="UP001381693"/>
    </source>
</evidence>
<evidence type="ECO:0000259" key="4">
    <source>
        <dbReference type="PROSITE" id="PS50222"/>
    </source>
</evidence>
<feature type="domain" description="EF-hand" evidence="4">
    <location>
        <begin position="92"/>
        <end position="127"/>
    </location>
</feature>
<dbReference type="InterPro" id="IPR014837">
    <property type="entry name" value="EF-hand_Ca_insen"/>
</dbReference>
<reference evidence="5 6" key="1">
    <citation type="submission" date="2023-11" db="EMBL/GenBank/DDBJ databases">
        <title>Halocaridina rubra genome assembly.</title>
        <authorList>
            <person name="Smith C."/>
        </authorList>
    </citation>
    <scope>NUCLEOTIDE SEQUENCE [LARGE SCALE GENOMIC DNA]</scope>
    <source>
        <strain evidence="5">EP-1</strain>
        <tissue evidence="5">Whole</tissue>
    </source>
</reference>
<keyword evidence="2" id="KW-0106">Calcium</keyword>
<dbReference type="SMART" id="SM01184">
    <property type="entry name" value="efhand_Ca_insen"/>
    <property type="match status" value="1"/>
</dbReference>
<organism evidence="5 6">
    <name type="scientific">Halocaridina rubra</name>
    <name type="common">Hawaiian red shrimp</name>
    <dbReference type="NCBI Taxonomy" id="373956"/>
    <lineage>
        <taxon>Eukaryota</taxon>
        <taxon>Metazoa</taxon>
        <taxon>Ecdysozoa</taxon>
        <taxon>Arthropoda</taxon>
        <taxon>Crustacea</taxon>
        <taxon>Multicrustacea</taxon>
        <taxon>Malacostraca</taxon>
        <taxon>Eumalacostraca</taxon>
        <taxon>Eucarida</taxon>
        <taxon>Decapoda</taxon>
        <taxon>Pleocyemata</taxon>
        <taxon>Caridea</taxon>
        <taxon>Atyoidea</taxon>
        <taxon>Atyidae</taxon>
        <taxon>Halocaridina</taxon>
    </lineage>
</organism>
<dbReference type="InterPro" id="IPR002048">
    <property type="entry name" value="EF_hand_dom"/>
</dbReference>
<comment type="caution">
    <text evidence="5">The sequence shown here is derived from an EMBL/GenBank/DDBJ whole genome shotgun (WGS) entry which is preliminary data.</text>
</comment>
<dbReference type="PROSITE" id="PS50222">
    <property type="entry name" value="EF_HAND_2"/>
    <property type="match status" value="1"/>
</dbReference>
<proteinExistence type="predicted"/>
<keyword evidence="3" id="KW-0009">Actin-binding</keyword>
<evidence type="ECO:0000256" key="2">
    <source>
        <dbReference type="ARBA" id="ARBA00022837"/>
    </source>
</evidence>
<dbReference type="GO" id="GO:0005509">
    <property type="term" value="F:calcium ion binding"/>
    <property type="evidence" value="ECO:0007669"/>
    <property type="project" value="InterPro"/>
</dbReference>
<dbReference type="AlphaFoldDB" id="A0AAN8WF87"/>
<dbReference type="CDD" id="cd00051">
    <property type="entry name" value="EFh"/>
    <property type="match status" value="1"/>
</dbReference>
<dbReference type="SMART" id="SM00054">
    <property type="entry name" value="EFh"/>
    <property type="match status" value="2"/>
</dbReference>
<evidence type="ECO:0000256" key="3">
    <source>
        <dbReference type="ARBA" id="ARBA00023203"/>
    </source>
</evidence>
<dbReference type="GO" id="GO:0003779">
    <property type="term" value="F:actin binding"/>
    <property type="evidence" value="ECO:0007669"/>
    <property type="project" value="UniProtKB-KW"/>
</dbReference>
<sequence length="245" mass="28190">MAMIEASGTLEDQLEIIKKRAAMVKSDRKDIKKIEELGQLLQGQLILDNKYTEHSTVSLAQEWDQTDQLGMRMQHNLEEQIQVRNRCGLSEDTLKEFAVMFRHYDKQKYGRITHSELKSCLRALGIDLPLTVEGQSDPEFDVILDVVDPNRRGSVTLQEYMTYMISRETTNVNSSKEIENAFRSIGAPDRPYVLREEVYQNLTKELAEYCISRIGPYIDPNTGVEIPGALDYLAFTRNLFPKQNH</sequence>
<evidence type="ECO:0000313" key="5">
    <source>
        <dbReference type="EMBL" id="KAK7065235.1"/>
    </source>
</evidence>
<dbReference type="SUPFAM" id="SSF46966">
    <property type="entry name" value="Spectrin repeat"/>
    <property type="match status" value="1"/>
</dbReference>
<evidence type="ECO:0000256" key="1">
    <source>
        <dbReference type="ARBA" id="ARBA00022737"/>
    </source>
</evidence>
<dbReference type="Gene3D" id="1.10.238.10">
    <property type="entry name" value="EF-hand"/>
    <property type="match status" value="2"/>
</dbReference>
<dbReference type="SUPFAM" id="SSF47473">
    <property type="entry name" value="EF-hand"/>
    <property type="match status" value="1"/>
</dbReference>
<protein>
    <submittedName>
        <fullName evidence="5">Spectrin alpha chain, non-erythrocytic 1</fullName>
    </submittedName>
</protein>
<dbReference type="FunFam" id="1.10.238.10:FF:000020">
    <property type="entry name" value="spectrin alpha chain, non-erythrocytic 1"/>
    <property type="match status" value="1"/>
</dbReference>
<accession>A0AAN8WF87</accession>
<dbReference type="Pfam" id="PF13499">
    <property type="entry name" value="EF-hand_7"/>
    <property type="match status" value="1"/>
</dbReference>
<dbReference type="EMBL" id="JAXCGZ010020841">
    <property type="protein sequence ID" value="KAK7065235.1"/>
    <property type="molecule type" value="Genomic_DNA"/>
</dbReference>